<dbReference type="RefSeq" id="WP_122198891.1">
    <property type="nucleotide sequence ID" value="NZ_JBHSKC010000051.1"/>
</dbReference>
<protein>
    <recommendedName>
        <fullName evidence="4">DUF4307 domain-containing protein</fullName>
    </recommendedName>
</protein>
<proteinExistence type="predicted"/>
<dbReference type="OrthoDB" id="3479981at2"/>
<organism evidence="2 3">
    <name type="scientific">Actinomadura harenae</name>
    <dbReference type="NCBI Taxonomy" id="2483351"/>
    <lineage>
        <taxon>Bacteria</taxon>
        <taxon>Bacillati</taxon>
        <taxon>Actinomycetota</taxon>
        <taxon>Actinomycetes</taxon>
        <taxon>Streptosporangiales</taxon>
        <taxon>Thermomonosporaceae</taxon>
        <taxon>Actinomadura</taxon>
    </lineage>
</organism>
<evidence type="ECO:0000256" key="1">
    <source>
        <dbReference type="SAM" id="Phobius"/>
    </source>
</evidence>
<reference evidence="2 3" key="1">
    <citation type="submission" date="2018-10" db="EMBL/GenBank/DDBJ databases">
        <title>Isolation from soil.</title>
        <authorList>
            <person name="Hu J."/>
        </authorList>
    </citation>
    <scope>NUCLEOTIDE SEQUENCE [LARGE SCALE GENOMIC DNA]</scope>
    <source>
        <strain evidence="2 3">NEAU-Ht49</strain>
    </source>
</reference>
<name>A0A3M2LLW3_9ACTN</name>
<dbReference type="EMBL" id="RFFG01000105">
    <property type="protein sequence ID" value="RMI37513.1"/>
    <property type="molecule type" value="Genomic_DNA"/>
</dbReference>
<keyword evidence="3" id="KW-1185">Reference proteome</keyword>
<gene>
    <name evidence="2" type="ORF">EBO15_35725</name>
</gene>
<evidence type="ECO:0008006" key="4">
    <source>
        <dbReference type="Google" id="ProtNLM"/>
    </source>
</evidence>
<dbReference type="Proteomes" id="UP000282674">
    <property type="component" value="Unassembled WGS sequence"/>
</dbReference>
<dbReference type="AlphaFoldDB" id="A0A3M2LLW3"/>
<feature type="transmembrane region" description="Helical" evidence="1">
    <location>
        <begin position="20"/>
        <end position="43"/>
    </location>
</feature>
<comment type="caution">
    <text evidence="2">The sequence shown here is derived from an EMBL/GenBank/DDBJ whole genome shotgun (WGS) entry which is preliminary data.</text>
</comment>
<keyword evidence="1" id="KW-0472">Membrane</keyword>
<keyword evidence="1" id="KW-1133">Transmembrane helix</keyword>
<sequence length="103" mass="11295">MTGEDLEDWSDGEVVRIRRAMVWALRLTLLAVSMIVVAVVLTWTGPTDKLDSSLLIVYTDNSRYCGTITGAVDGRILLRVGKSTRIVPLASIKTMQTTLKCPA</sequence>
<evidence type="ECO:0000313" key="2">
    <source>
        <dbReference type="EMBL" id="RMI37513.1"/>
    </source>
</evidence>
<evidence type="ECO:0000313" key="3">
    <source>
        <dbReference type="Proteomes" id="UP000282674"/>
    </source>
</evidence>
<accession>A0A3M2LLW3</accession>
<keyword evidence="1" id="KW-0812">Transmembrane</keyword>